<organism evidence="1 2">
    <name type="scientific">Microbacterium phage Hamlet</name>
    <dbReference type="NCBI Taxonomy" id="2079583"/>
    <lineage>
        <taxon>Viruses</taxon>
        <taxon>Duplodnaviria</taxon>
        <taxon>Heunggongvirae</taxon>
        <taxon>Uroviricota</taxon>
        <taxon>Caudoviricetes</taxon>
        <taxon>Ilzatvirus</taxon>
        <taxon>Ilzatvirus hamlet</taxon>
    </lineage>
</organism>
<accession>A0A2L0HMI5</accession>
<gene>
    <name evidence="1" type="primary">56</name>
    <name evidence="1" type="ORF">PBI_HAMLET_56</name>
</gene>
<protein>
    <submittedName>
        <fullName evidence="1">Uncharacterized protein</fullName>
    </submittedName>
</protein>
<dbReference type="GeneID" id="40099940"/>
<reference evidence="1 2" key="1">
    <citation type="submission" date="2018-01" db="EMBL/GenBank/DDBJ databases">
        <authorList>
            <person name="Gentille G.M."/>
            <person name="Betsko A.J."/>
            <person name="Kukan E.N."/>
            <person name="Garlena R.A."/>
            <person name="Russell D.A."/>
            <person name="Pope W.H."/>
            <person name="Jacobs-Sera D."/>
            <person name="Hatfull G.F."/>
        </authorList>
    </citation>
    <scope>NUCLEOTIDE SEQUENCE [LARGE SCALE GENOMIC DNA]</scope>
</reference>
<proteinExistence type="predicted"/>
<dbReference type="OrthoDB" id="35203at10239"/>
<evidence type="ECO:0000313" key="2">
    <source>
        <dbReference type="Proteomes" id="UP000241477"/>
    </source>
</evidence>
<name>A0A2L0HMI5_9CAUD</name>
<dbReference type="KEGG" id="vg:40099940"/>
<dbReference type="EMBL" id="MG839019">
    <property type="protein sequence ID" value="AUX82892.1"/>
    <property type="molecule type" value="Genomic_DNA"/>
</dbReference>
<dbReference type="Proteomes" id="UP000241477">
    <property type="component" value="Segment"/>
</dbReference>
<keyword evidence="2" id="KW-1185">Reference proteome</keyword>
<sequence>MNEVWRELSIGQASSLWTFGRATSMDGDKLAWTRYYDRMMRPYLEAGLALTSKVSNNLGMDNNDTFETLLAKMADLTWIPLDAREQFDAMLRENFSGSIND</sequence>
<evidence type="ECO:0000313" key="1">
    <source>
        <dbReference type="EMBL" id="AUX82892.1"/>
    </source>
</evidence>
<dbReference type="RefSeq" id="YP_009623157.1">
    <property type="nucleotide sequence ID" value="NC_042110.1"/>
</dbReference>